<dbReference type="InterPro" id="IPR014284">
    <property type="entry name" value="RNA_pol_sigma-70_dom"/>
</dbReference>
<dbReference type="NCBIfam" id="TIGR02983">
    <property type="entry name" value="SigE-fam_strep"/>
    <property type="match status" value="1"/>
</dbReference>
<evidence type="ECO:0000313" key="8">
    <source>
        <dbReference type="EMBL" id="MBB5835563.1"/>
    </source>
</evidence>
<keyword evidence="2" id="KW-0805">Transcription regulation</keyword>
<dbReference type="SUPFAM" id="SSF88659">
    <property type="entry name" value="Sigma3 and sigma4 domains of RNA polymerase sigma factors"/>
    <property type="match status" value="1"/>
</dbReference>
<dbReference type="InterPro" id="IPR039425">
    <property type="entry name" value="RNA_pol_sigma-70-like"/>
</dbReference>
<dbReference type="Pfam" id="PF04542">
    <property type="entry name" value="Sigma70_r2"/>
    <property type="match status" value="1"/>
</dbReference>
<dbReference type="Gene3D" id="1.10.1740.10">
    <property type="match status" value="1"/>
</dbReference>
<dbReference type="InterPro" id="IPR013249">
    <property type="entry name" value="RNA_pol_sigma70_r4_t2"/>
</dbReference>
<dbReference type="InterPro" id="IPR013324">
    <property type="entry name" value="RNA_pol_sigma_r3/r4-like"/>
</dbReference>
<dbReference type="EMBL" id="JACHMY010000001">
    <property type="protein sequence ID" value="MBB5835563.1"/>
    <property type="molecule type" value="Genomic_DNA"/>
</dbReference>
<dbReference type="InterPro" id="IPR007627">
    <property type="entry name" value="RNA_pol_sigma70_r2"/>
</dbReference>
<evidence type="ECO:0000256" key="5">
    <source>
        <dbReference type="ARBA" id="ARBA00023163"/>
    </source>
</evidence>
<dbReference type="SUPFAM" id="SSF88946">
    <property type="entry name" value="Sigma2 domain of RNA polymerase sigma factors"/>
    <property type="match status" value="1"/>
</dbReference>
<dbReference type="AlphaFoldDB" id="A0A7W9MU42"/>
<comment type="similarity">
    <text evidence="1">Belongs to the sigma-70 factor family. ECF subfamily.</text>
</comment>
<feature type="domain" description="RNA polymerase sigma-70 region 2" evidence="6">
    <location>
        <begin position="11"/>
        <end position="72"/>
    </location>
</feature>
<dbReference type="Gene3D" id="1.10.10.10">
    <property type="entry name" value="Winged helix-like DNA-binding domain superfamily/Winged helix DNA-binding domain"/>
    <property type="match status" value="1"/>
</dbReference>
<dbReference type="InterPro" id="IPR014325">
    <property type="entry name" value="RNA_pol_sigma-E_actinobac"/>
</dbReference>
<accession>A0A7W9MU42</accession>
<keyword evidence="5" id="KW-0804">Transcription</keyword>
<comment type="caution">
    <text evidence="8">The sequence shown here is derived from an EMBL/GenBank/DDBJ whole genome shotgun (WGS) entry which is preliminary data.</text>
</comment>
<dbReference type="Pfam" id="PF08281">
    <property type="entry name" value="Sigma70_r4_2"/>
    <property type="match status" value="1"/>
</dbReference>
<name>A0A7W9MU42_9ACTN</name>
<evidence type="ECO:0000259" key="7">
    <source>
        <dbReference type="Pfam" id="PF08281"/>
    </source>
</evidence>
<evidence type="ECO:0000256" key="2">
    <source>
        <dbReference type="ARBA" id="ARBA00023015"/>
    </source>
</evidence>
<keyword evidence="9" id="KW-1185">Reference proteome</keyword>
<proteinExistence type="inferred from homology"/>
<sequence length="164" mass="18580">MTFDEWTHRGLPALLRFATVLCGSPHLAEDVVQEALLKAHRKWERVGQADSIDAYVRRMVVNEFLSWRRKWSRIVPRPEIRVDETAPDHANQHADRDELIARLAKLPARQRAVLVLRYYGGQSDQEIAETLGCSAGTVRGYASRALATLRVELTPTLTGAHHAY</sequence>
<dbReference type="GO" id="GO:0003677">
    <property type="term" value="F:DNA binding"/>
    <property type="evidence" value="ECO:0007669"/>
    <property type="project" value="UniProtKB-KW"/>
</dbReference>
<dbReference type="Proteomes" id="UP000549971">
    <property type="component" value="Unassembled WGS sequence"/>
</dbReference>
<evidence type="ECO:0000256" key="4">
    <source>
        <dbReference type="ARBA" id="ARBA00023125"/>
    </source>
</evidence>
<evidence type="ECO:0000313" key="9">
    <source>
        <dbReference type="Proteomes" id="UP000549971"/>
    </source>
</evidence>
<reference evidence="8 9" key="1">
    <citation type="submission" date="2020-08" db="EMBL/GenBank/DDBJ databases">
        <title>Sequencing the genomes of 1000 actinobacteria strains.</title>
        <authorList>
            <person name="Klenk H.-P."/>
        </authorList>
    </citation>
    <scope>NUCLEOTIDE SEQUENCE [LARGE SCALE GENOMIC DNA]</scope>
    <source>
        <strain evidence="8 9">DSM 28967</strain>
    </source>
</reference>
<dbReference type="GO" id="GO:0006352">
    <property type="term" value="P:DNA-templated transcription initiation"/>
    <property type="evidence" value="ECO:0007669"/>
    <property type="project" value="InterPro"/>
</dbReference>
<dbReference type="GO" id="GO:0016987">
    <property type="term" value="F:sigma factor activity"/>
    <property type="evidence" value="ECO:0007669"/>
    <property type="project" value="UniProtKB-KW"/>
</dbReference>
<feature type="domain" description="RNA polymerase sigma factor 70 region 4 type 2" evidence="7">
    <location>
        <begin position="97"/>
        <end position="149"/>
    </location>
</feature>
<dbReference type="InterPro" id="IPR013325">
    <property type="entry name" value="RNA_pol_sigma_r2"/>
</dbReference>
<dbReference type="InterPro" id="IPR036388">
    <property type="entry name" value="WH-like_DNA-bd_sf"/>
</dbReference>
<keyword evidence="3" id="KW-0731">Sigma factor</keyword>
<evidence type="ECO:0000256" key="3">
    <source>
        <dbReference type="ARBA" id="ARBA00023082"/>
    </source>
</evidence>
<dbReference type="NCBIfam" id="TIGR02937">
    <property type="entry name" value="sigma70-ECF"/>
    <property type="match status" value="1"/>
</dbReference>
<dbReference type="RefSeq" id="WP_184795198.1">
    <property type="nucleotide sequence ID" value="NZ_JACHMY010000001.1"/>
</dbReference>
<evidence type="ECO:0000256" key="1">
    <source>
        <dbReference type="ARBA" id="ARBA00010641"/>
    </source>
</evidence>
<keyword evidence="4" id="KW-0238">DNA-binding</keyword>
<organism evidence="8 9">
    <name type="scientific">Kribbella italica</name>
    <dbReference type="NCBI Taxonomy" id="1540520"/>
    <lineage>
        <taxon>Bacteria</taxon>
        <taxon>Bacillati</taxon>
        <taxon>Actinomycetota</taxon>
        <taxon>Actinomycetes</taxon>
        <taxon>Propionibacteriales</taxon>
        <taxon>Kribbellaceae</taxon>
        <taxon>Kribbella</taxon>
    </lineage>
</organism>
<protein>
    <submittedName>
        <fullName evidence="8">RNA polymerase sigma-70 factor (Sigma-E family)</fullName>
    </submittedName>
</protein>
<dbReference type="CDD" id="cd06171">
    <property type="entry name" value="Sigma70_r4"/>
    <property type="match status" value="1"/>
</dbReference>
<gene>
    <name evidence="8" type="ORF">HDA39_002297</name>
</gene>
<evidence type="ECO:0000259" key="6">
    <source>
        <dbReference type="Pfam" id="PF04542"/>
    </source>
</evidence>
<dbReference type="PANTHER" id="PTHR43133">
    <property type="entry name" value="RNA POLYMERASE ECF-TYPE SIGMA FACTO"/>
    <property type="match status" value="1"/>
</dbReference>
<dbReference type="PANTHER" id="PTHR43133:SF50">
    <property type="entry name" value="ECF RNA POLYMERASE SIGMA FACTOR SIGM"/>
    <property type="match status" value="1"/>
</dbReference>